<evidence type="ECO:0000313" key="1">
    <source>
        <dbReference type="EMBL" id="EFH67299.1"/>
    </source>
</evidence>
<evidence type="ECO:0000313" key="2">
    <source>
        <dbReference type="Proteomes" id="UP000008694"/>
    </source>
</evidence>
<dbReference type="Proteomes" id="UP000008694">
    <property type="component" value="Unassembled WGS sequence"/>
</dbReference>
<organism evidence="2">
    <name type="scientific">Arabidopsis lyrata subsp. lyrata</name>
    <name type="common">Lyre-leaved rock-cress</name>
    <dbReference type="NCBI Taxonomy" id="81972"/>
    <lineage>
        <taxon>Eukaryota</taxon>
        <taxon>Viridiplantae</taxon>
        <taxon>Streptophyta</taxon>
        <taxon>Embryophyta</taxon>
        <taxon>Tracheophyta</taxon>
        <taxon>Spermatophyta</taxon>
        <taxon>Magnoliopsida</taxon>
        <taxon>eudicotyledons</taxon>
        <taxon>Gunneridae</taxon>
        <taxon>Pentapetalae</taxon>
        <taxon>rosids</taxon>
        <taxon>malvids</taxon>
        <taxon>Brassicales</taxon>
        <taxon>Brassicaceae</taxon>
        <taxon>Camelineae</taxon>
        <taxon>Arabidopsis</taxon>
    </lineage>
</organism>
<dbReference type="HOGENOM" id="CLU_2213524_0_0_1"/>
<gene>
    <name evidence="1" type="ORF">ARALYDRAFT_681083</name>
</gene>
<dbReference type="PANTHER" id="PTHR33090">
    <property type="entry name" value="DUF3774 DOMAIN PROTEIN-RELATED"/>
    <property type="match status" value="1"/>
</dbReference>
<name>D7KIH6_ARALL</name>
<dbReference type="Gramene" id="Al_scaffold_0001_3406">
    <property type="protein sequence ID" value="Al_scaffold_0001_3406"/>
    <property type="gene ID" value="Al_scaffold_0001_3406"/>
</dbReference>
<proteinExistence type="predicted"/>
<dbReference type="AlphaFoldDB" id="D7KIH6"/>
<dbReference type="InterPro" id="IPR022251">
    <property type="entry name" value="DUF3774_wound-induced"/>
</dbReference>
<dbReference type="EMBL" id="GL348713">
    <property type="protein sequence ID" value="EFH67299.1"/>
    <property type="molecule type" value="Genomic_DNA"/>
</dbReference>
<dbReference type="Pfam" id="PF12609">
    <property type="entry name" value="DUF3774"/>
    <property type="match status" value="1"/>
</dbReference>
<accession>D7KIH6</accession>
<reference evidence="2" key="1">
    <citation type="journal article" date="2011" name="Nat. Genet.">
        <title>The Arabidopsis lyrata genome sequence and the basis of rapid genome size change.</title>
        <authorList>
            <person name="Hu T.T."/>
            <person name="Pattyn P."/>
            <person name="Bakker E.G."/>
            <person name="Cao J."/>
            <person name="Cheng J.-F."/>
            <person name="Clark R.M."/>
            <person name="Fahlgren N."/>
            <person name="Fawcett J.A."/>
            <person name="Grimwood J."/>
            <person name="Gundlach H."/>
            <person name="Haberer G."/>
            <person name="Hollister J.D."/>
            <person name="Ossowski S."/>
            <person name="Ottilar R.P."/>
            <person name="Salamov A.A."/>
            <person name="Schneeberger K."/>
            <person name="Spannagl M."/>
            <person name="Wang X."/>
            <person name="Yang L."/>
            <person name="Nasrallah M.E."/>
            <person name="Bergelson J."/>
            <person name="Carrington J.C."/>
            <person name="Gaut B.S."/>
            <person name="Schmutz J."/>
            <person name="Mayer K.F.X."/>
            <person name="Van de Peer Y."/>
            <person name="Grigoriev I.V."/>
            <person name="Nordborg M."/>
            <person name="Weigel D."/>
            <person name="Guo Y.-L."/>
        </authorList>
    </citation>
    <scope>NUCLEOTIDE SEQUENCE [LARGE SCALE GENOMIC DNA]</scope>
    <source>
        <strain evidence="2">cv. MN47</strain>
    </source>
</reference>
<protein>
    <submittedName>
        <fullName evidence="1">Predicted protein</fullName>
    </submittedName>
</protein>
<keyword evidence="2" id="KW-1185">Reference proteome</keyword>
<sequence length="107" mass="12583">MAFLERMEEYLQCSLPFLRFLYHKTPYMPILHRGTEREALLETEEKRCHRESKVLNVVVHIGRNQVRMKANSFSSSTAVACRKDDDKAKQTEESLRTVMYLSCWGPN</sequence>